<name>A0A060XLC3_ONCMY</name>
<evidence type="ECO:0000313" key="3">
    <source>
        <dbReference type="Proteomes" id="UP000193380"/>
    </source>
</evidence>
<evidence type="ECO:0000256" key="1">
    <source>
        <dbReference type="SAM" id="MobiDB-lite"/>
    </source>
</evidence>
<organism evidence="2 3">
    <name type="scientific">Oncorhynchus mykiss</name>
    <name type="common">Rainbow trout</name>
    <name type="synonym">Salmo gairdneri</name>
    <dbReference type="NCBI Taxonomy" id="8022"/>
    <lineage>
        <taxon>Eukaryota</taxon>
        <taxon>Metazoa</taxon>
        <taxon>Chordata</taxon>
        <taxon>Craniata</taxon>
        <taxon>Vertebrata</taxon>
        <taxon>Euteleostomi</taxon>
        <taxon>Actinopterygii</taxon>
        <taxon>Neopterygii</taxon>
        <taxon>Teleostei</taxon>
        <taxon>Protacanthopterygii</taxon>
        <taxon>Salmoniformes</taxon>
        <taxon>Salmonidae</taxon>
        <taxon>Salmoninae</taxon>
        <taxon>Oncorhynchus</taxon>
    </lineage>
</organism>
<dbReference type="STRING" id="8022.A0A060XLC3"/>
<dbReference type="Proteomes" id="UP000193380">
    <property type="component" value="Unassembled WGS sequence"/>
</dbReference>
<accession>A0A060XLC3</accession>
<dbReference type="AlphaFoldDB" id="A0A060XLC3"/>
<protein>
    <submittedName>
        <fullName evidence="2">Uncharacterized protein</fullName>
    </submittedName>
</protein>
<feature type="region of interest" description="Disordered" evidence="1">
    <location>
        <begin position="47"/>
        <end position="72"/>
    </location>
</feature>
<reference evidence="2" key="2">
    <citation type="submission" date="2014-03" db="EMBL/GenBank/DDBJ databases">
        <authorList>
            <person name="Genoscope - CEA"/>
        </authorList>
    </citation>
    <scope>NUCLEOTIDE SEQUENCE</scope>
</reference>
<dbReference type="EMBL" id="FR905290">
    <property type="protein sequence ID" value="CDQ78109.1"/>
    <property type="molecule type" value="Genomic_DNA"/>
</dbReference>
<feature type="compositionally biased region" description="Polar residues" evidence="1">
    <location>
        <begin position="57"/>
        <end position="72"/>
    </location>
</feature>
<dbReference type="PaxDb" id="8022-A0A060XLC3"/>
<proteinExistence type="predicted"/>
<reference evidence="2" key="1">
    <citation type="journal article" date="2014" name="Nat. Commun.">
        <title>The rainbow trout genome provides novel insights into evolution after whole-genome duplication in vertebrates.</title>
        <authorList>
            <person name="Berthelot C."/>
            <person name="Brunet F."/>
            <person name="Chalopin D."/>
            <person name="Juanchich A."/>
            <person name="Bernard M."/>
            <person name="Noel B."/>
            <person name="Bento P."/>
            <person name="Da Silva C."/>
            <person name="Labadie K."/>
            <person name="Alberti A."/>
            <person name="Aury J.M."/>
            <person name="Louis A."/>
            <person name="Dehais P."/>
            <person name="Bardou P."/>
            <person name="Montfort J."/>
            <person name="Klopp C."/>
            <person name="Cabau C."/>
            <person name="Gaspin C."/>
            <person name="Thorgaard G.H."/>
            <person name="Boussaha M."/>
            <person name="Quillet E."/>
            <person name="Guyomard R."/>
            <person name="Galiana D."/>
            <person name="Bobe J."/>
            <person name="Volff J.N."/>
            <person name="Genet C."/>
            <person name="Wincker P."/>
            <person name="Jaillon O."/>
            <person name="Roest Crollius H."/>
            <person name="Guiguen Y."/>
        </authorList>
    </citation>
    <scope>NUCLEOTIDE SEQUENCE [LARGE SCALE GENOMIC DNA]</scope>
</reference>
<evidence type="ECO:0000313" key="2">
    <source>
        <dbReference type="EMBL" id="CDQ78109.1"/>
    </source>
</evidence>
<gene>
    <name evidence="2" type="ORF">GSONMT00009940001</name>
</gene>
<sequence>MVLKELPGKKASSEGNPLLTVTTKLVGEQQESRPLLSPSIDDFLSESRIDGPVVRPVTSNTAGSPLSLPTTH</sequence>